<comment type="caution">
    <text evidence="2">The sequence shown here is derived from an EMBL/GenBank/DDBJ whole genome shotgun (WGS) entry which is preliminary data.</text>
</comment>
<dbReference type="RefSeq" id="WP_135958980.1">
    <property type="nucleotide sequence ID" value="NZ_SRYM01000010.1"/>
</dbReference>
<reference evidence="2 3" key="1">
    <citation type="submission" date="2019-04" db="EMBL/GenBank/DDBJ databases">
        <title>Microbes associate with the intestines of laboratory mice.</title>
        <authorList>
            <person name="Navarre W."/>
            <person name="Wong E."/>
            <person name="Huang K."/>
            <person name="Tropini C."/>
            <person name="Ng K."/>
            <person name="Yu B."/>
        </authorList>
    </citation>
    <scope>NUCLEOTIDE SEQUENCE [LARGE SCALE GENOMIC DNA]</scope>
    <source>
        <strain evidence="2 3">NM39_I3</strain>
    </source>
</reference>
<accession>A0A4S2EVJ2</accession>
<name>A0A4S2EVJ2_PARDI</name>
<feature type="domain" description="Type VII secretion system protein EssD-like" evidence="1">
    <location>
        <begin position="259"/>
        <end position="384"/>
    </location>
</feature>
<dbReference type="Proteomes" id="UP000310032">
    <property type="component" value="Unassembled WGS sequence"/>
</dbReference>
<gene>
    <name evidence="2" type="ORF">E5342_05330</name>
</gene>
<dbReference type="AlphaFoldDB" id="A0A4S2EVJ2"/>
<dbReference type="Pfam" id="PF13930">
    <property type="entry name" value="Endonuclea_NS_2"/>
    <property type="match status" value="1"/>
</dbReference>
<protein>
    <recommendedName>
        <fullName evidence="1">Type VII secretion system protein EssD-like domain-containing protein</fullName>
    </recommendedName>
</protein>
<evidence type="ECO:0000313" key="3">
    <source>
        <dbReference type="Proteomes" id="UP000310032"/>
    </source>
</evidence>
<dbReference type="EMBL" id="SRYM01000010">
    <property type="protein sequence ID" value="TGY60419.1"/>
    <property type="molecule type" value="Genomic_DNA"/>
</dbReference>
<sequence>MRIFFLLILLTINVFTSISQSSVIKKSIKKTEKYIKKYGDNILVKQAAKKTAKRTVSWSEEYVKRTEVILKRTSTSAYKRKTIIELTHNDLIQKETLIKKLSDRNILSITSVQALEELPLKSELSKQLIDHLDDTNLLNTFLSDTKDDVFFKYINSHPYLNAYSKLQKTSIRKDPKHLEWIENMQRWNNKKSNADKLNSKYRIKDLQIEEVNGKRIYRDGDKIIAEERNKNTFYATAGEKNEKGVVEANNFLNQNFLPNSTYIVDDRFKYTIDEQGRVFKAEAELLVENRGRNADLQAIGRDTKLSNIDTKLYQGGHIFAQQMNGPTELINILSQLRKQNTGGIWKALEKEIINATKNGKNAILKIELEYNNPNNTELPSLYKIHKIIDEIDEYLEILNY</sequence>
<dbReference type="InterPro" id="IPR044927">
    <property type="entry name" value="Endonuclea_NS_2"/>
</dbReference>
<evidence type="ECO:0000259" key="1">
    <source>
        <dbReference type="Pfam" id="PF13930"/>
    </source>
</evidence>
<organism evidence="2 3">
    <name type="scientific">Parabacteroides distasonis</name>
    <dbReference type="NCBI Taxonomy" id="823"/>
    <lineage>
        <taxon>Bacteria</taxon>
        <taxon>Pseudomonadati</taxon>
        <taxon>Bacteroidota</taxon>
        <taxon>Bacteroidia</taxon>
        <taxon>Bacteroidales</taxon>
        <taxon>Tannerellaceae</taxon>
        <taxon>Parabacteroides</taxon>
    </lineage>
</organism>
<proteinExistence type="predicted"/>
<evidence type="ECO:0000313" key="2">
    <source>
        <dbReference type="EMBL" id="TGY60419.1"/>
    </source>
</evidence>